<organism evidence="5 6">
    <name type="scientific">Magnetospirillum aberrantis SpK</name>
    <dbReference type="NCBI Taxonomy" id="908842"/>
    <lineage>
        <taxon>Bacteria</taxon>
        <taxon>Pseudomonadati</taxon>
        <taxon>Pseudomonadota</taxon>
        <taxon>Alphaproteobacteria</taxon>
        <taxon>Rhodospirillales</taxon>
        <taxon>Rhodospirillaceae</taxon>
        <taxon>Magnetospirillum</taxon>
    </lineage>
</organism>
<feature type="domain" description="Organic solvent tolerance-like N-terminal" evidence="4">
    <location>
        <begin position="51"/>
        <end position="141"/>
    </location>
</feature>
<dbReference type="RefSeq" id="WP_163680068.1">
    <property type="nucleotide sequence ID" value="NZ_JAAIYP010000038.1"/>
</dbReference>
<dbReference type="AlphaFoldDB" id="A0A7C9QUK2"/>
<dbReference type="GO" id="GO:0015920">
    <property type="term" value="P:lipopolysaccharide transport"/>
    <property type="evidence" value="ECO:0007669"/>
    <property type="project" value="TreeGrafter"/>
</dbReference>
<dbReference type="InterPro" id="IPR005653">
    <property type="entry name" value="OstA-like_N"/>
</dbReference>
<dbReference type="PANTHER" id="PTHR36504">
    <property type="entry name" value="LIPOPOLYSACCHARIDE EXPORT SYSTEM PROTEIN LPTA"/>
    <property type="match status" value="1"/>
</dbReference>
<sequence length="323" mass="33806">MIRAKARASALAVLLSTLLAAGTASAQGFNLSQNNDSEIQVYADDGIEWISEANRVIAHGNAKAVRGTITVTADTLTAYYRDGAGGNEIWRIDADGNVIIATPTETATGTKGTYDLDKAIFVLRGQPAKLVTPTDQITAQETLEYWEKERMAVARGDALAVTQDRSIKADVLTAHFKDKGGSQPAAGKKKGTAAAGGDLELQRADAYGHVLLTTAKDRVTGDRGDYNLETGIATVSGSVKLTRDGNELNGGYAHVNLNTGISKLFGAAPGAKGGDARAHGTFTPEKQDGDKRQAIFRGRAPGDKTQVDKTSGDATSGGKAGER</sequence>
<dbReference type="GO" id="GO:0017089">
    <property type="term" value="F:glycolipid transfer activity"/>
    <property type="evidence" value="ECO:0007669"/>
    <property type="project" value="TreeGrafter"/>
</dbReference>
<protein>
    <recommendedName>
        <fullName evidence="4">Organic solvent tolerance-like N-terminal domain-containing protein</fullName>
    </recommendedName>
</protein>
<feature type="compositionally biased region" description="Basic and acidic residues" evidence="2">
    <location>
        <begin position="300"/>
        <end position="311"/>
    </location>
</feature>
<dbReference type="InterPro" id="IPR052037">
    <property type="entry name" value="LPS_export_LptA"/>
</dbReference>
<feature type="signal peptide" evidence="3">
    <location>
        <begin position="1"/>
        <end position="26"/>
    </location>
</feature>
<feature type="chain" id="PRO_5028814369" description="Organic solvent tolerance-like N-terminal domain-containing protein" evidence="3">
    <location>
        <begin position="27"/>
        <end position="323"/>
    </location>
</feature>
<dbReference type="GO" id="GO:0030288">
    <property type="term" value="C:outer membrane-bounded periplasmic space"/>
    <property type="evidence" value="ECO:0007669"/>
    <property type="project" value="TreeGrafter"/>
</dbReference>
<dbReference type="Pfam" id="PF03968">
    <property type="entry name" value="LptD_N"/>
    <property type="match status" value="1"/>
</dbReference>
<proteinExistence type="predicted"/>
<keyword evidence="6" id="KW-1185">Reference proteome</keyword>
<name>A0A7C9QUK2_9PROT</name>
<reference evidence="5 6" key="1">
    <citation type="submission" date="2020-02" db="EMBL/GenBank/DDBJ databases">
        <authorList>
            <person name="Dziuba M."/>
            <person name="Kuznetsov B."/>
            <person name="Mardanov A."/>
            <person name="Ravin N."/>
            <person name="Grouzdev D."/>
        </authorList>
    </citation>
    <scope>NUCLEOTIDE SEQUENCE [LARGE SCALE GENOMIC DNA]</scope>
    <source>
        <strain evidence="5 6">SpK</strain>
    </source>
</reference>
<dbReference type="EMBL" id="JAAIYP010000038">
    <property type="protein sequence ID" value="NFV80945.1"/>
    <property type="molecule type" value="Genomic_DNA"/>
</dbReference>
<dbReference type="Gene3D" id="2.60.450.10">
    <property type="entry name" value="Lipopolysaccharide (LPS) transport protein A like domain"/>
    <property type="match status" value="2"/>
</dbReference>
<evidence type="ECO:0000259" key="4">
    <source>
        <dbReference type="Pfam" id="PF03968"/>
    </source>
</evidence>
<dbReference type="PANTHER" id="PTHR36504:SF1">
    <property type="entry name" value="LIPOPOLYSACCHARIDE EXPORT SYSTEM PROTEIN LPTA"/>
    <property type="match status" value="1"/>
</dbReference>
<comment type="caution">
    <text evidence="5">The sequence shown here is derived from an EMBL/GenBank/DDBJ whole genome shotgun (WGS) entry which is preliminary data.</text>
</comment>
<evidence type="ECO:0000256" key="3">
    <source>
        <dbReference type="SAM" id="SignalP"/>
    </source>
</evidence>
<evidence type="ECO:0000313" key="6">
    <source>
        <dbReference type="Proteomes" id="UP000480684"/>
    </source>
</evidence>
<feature type="region of interest" description="Disordered" evidence="2">
    <location>
        <begin position="270"/>
        <end position="323"/>
    </location>
</feature>
<keyword evidence="1 3" id="KW-0732">Signal</keyword>
<evidence type="ECO:0000256" key="1">
    <source>
        <dbReference type="ARBA" id="ARBA00022729"/>
    </source>
</evidence>
<evidence type="ECO:0000256" key="2">
    <source>
        <dbReference type="SAM" id="MobiDB-lite"/>
    </source>
</evidence>
<dbReference type="Proteomes" id="UP000480684">
    <property type="component" value="Unassembled WGS sequence"/>
</dbReference>
<evidence type="ECO:0000313" key="5">
    <source>
        <dbReference type="EMBL" id="NFV80945.1"/>
    </source>
</evidence>
<accession>A0A7C9QUK2</accession>
<gene>
    <name evidence="5" type="ORF">G4223_12565</name>
</gene>
<dbReference type="GO" id="GO:0009279">
    <property type="term" value="C:cell outer membrane"/>
    <property type="evidence" value="ECO:0007669"/>
    <property type="project" value="TreeGrafter"/>
</dbReference>